<feature type="transmembrane region" description="Helical" evidence="5">
    <location>
        <begin position="122"/>
        <end position="150"/>
    </location>
</feature>
<dbReference type="InterPro" id="IPR000537">
    <property type="entry name" value="UbiA_prenyltransferase"/>
</dbReference>
<keyword evidence="3 5" id="KW-1133">Transmembrane helix</keyword>
<evidence type="ECO:0000256" key="3">
    <source>
        <dbReference type="ARBA" id="ARBA00022989"/>
    </source>
</evidence>
<dbReference type="InterPro" id="IPR044878">
    <property type="entry name" value="UbiA_sf"/>
</dbReference>
<dbReference type="CDD" id="cd13965">
    <property type="entry name" value="PT_UbiA_3"/>
    <property type="match status" value="1"/>
</dbReference>
<evidence type="ECO:0000256" key="2">
    <source>
        <dbReference type="ARBA" id="ARBA00022692"/>
    </source>
</evidence>
<dbReference type="OrthoDB" id="434972at2759"/>
<evidence type="ECO:0000313" key="6">
    <source>
        <dbReference type="EMBL" id="KAG5162369.1"/>
    </source>
</evidence>
<feature type="transmembrane region" description="Helical" evidence="5">
    <location>
        <begin position="41"/>
        <end position="63"/>
    </location>
</feature>
<evidence type="ECO:0000256" key="5">
    <source>
        <dbReference type="SAM" id="Phobius"/>
    </source>
</evidence>
<dbReference type="GO" id="GO:0016020">
    <property type="term" value="C:membrane"/>
    <property type="evidence" value="ECO:0007669"/>
    <property type="project" value="UniProtKB-SubCell"/>
</dbReference>
<gene>
    <name evidence="6" type="ORF">JR316_012692</name>
</gene>
<dbReference type="PANTHER" id="PTHR42723:SF1">
    <property type="entry name" value="CHLOROPHYLL SYNTHASE, CHLOROPLASTIC"/>
    <property type="match status" value="1"/>
</dbReference>
<keyword evidence="4 5" id="KW-0472">Membrane</keyword>
<name>A0A8H7XMB4_PSICU</name>
<sequence>MASTVSTIVNYLSSSSIPSLSSPINALNQAAPTLPYNIFTLWLFIKSDIVGIIMPIVAFATFITSNTSPIRAAKAFTFVTLHLLQFCISNQSLSPEEDAKNKPWRPIPAGRLSVRSALILRWFMLPACLLLSAAFGVLDVGIVMSTAIFLHNECGYDAHWFPRTALNAIAYTTFDTGAILISLGDRDKIFEAKTLLPLVINASIILTTIHAQDFRDLIGDIQEGRSTIPIVLPKSSRASMPVLLVAWMAVLMAVHQEWNVVDWAALALGTVVGLRFYFIHEAAADQTSYTLYNVWLIVVRVALVLAQDSITSAGPKAGWIDLLPNEVGTQLFKQINTTGSVFPKFEF</sequence>
<keyword evidence="2 5" id="KW-0812">Transmembrane</keyword>
<dbReference type="EMBL" id="JAFIQS010000019">
    <property type="protein sequence ID" value="KAG5162369.1"/>
    <property type="molecule type" value="Genomic_DNA"/>
</dbReference>
<comment type="caution">
    <text evidence="6">The sequence shown here is derived from an EMBL/GenBank/DDBJ whole genome shotgun (WGS) entry which is preliminary data.</text>
</comment>
<dbReference type="Pfam" id="PF01040">
    <property type="entry name" value="UbiA"/>
    <property type="match status" value="1"/>
</dbReference>
<feature type="transmembrane region" description="Helical" evidence="5">
    <location>
        <begin position="260"/>
        <end position="278"/>
    </location>
</feature>
<comment type="subcellular location">
    <subcellularLocation>
        <location evidence="1">Membrane</location>
        <topology evidence="1">Multi-pass membrane protein</topology>
    </subcellularLocation>
</comment>
<evidence type="ECO:0000256" key="4">
    <source>
        <dbReference type="ARBA" id="ARBA00023136"/>
    </source>
</evidence>
<dbReference type="AlphaFoldDB" id="A0A8H7XMB4"/>
<accession>A0A8H7XMB4</accession>
<protein>
    <recommendedName>
        <fullName evidence="7">UbiA prenyltransferase family-domain-containing protein</fullName>
    </recommendedName>
</protein>
<dbReference type="Gene3D" id="1.10.357.140">
    <property type="entry name" value="UbiA prenyltransferase"/>
    <property type="match status" value="1"/>
</dbReference>
<evidence type="ECO:0008006" key="7">
    <source>
        <dbReference type="Google" id="ProtNLM"/>
    </source>
</evidence>
<dbReference type="PANTHER" id="PTHR42723">
    <property type="entry name" value="CHLOROPHYLL SYNTHASE"/>
    <property type="match status" value="1"/>
</dbReference>
<reference evidence="6" key="1">
    <citation type="submission" date="2021-02" db="EMBL/GenBank/DDBJ databases">
        <title>Psilocybe cubensis genome.</title>
        <authorList>
            <person name="Mckernan K.J."/>
            <person name="Crawford S."/>
            <person name="Trippe A."/>
            <person name="Kane L.T."/>
            <person name="Mclaughlin S."/>
        </authorList>
    </citation>
    <scope>NUCLEOTIDE SEQUENCE [LARGE SCALE GENOMIC DNA]</scope>
    <source>
        <strain evidence="6">MGC-MH-2018</strain>
    </source>
</reference>
<dbReference type="GO" id="GO:0016765">
    <property type="term" value="F:transferase activity, transferring alkyl or aryl (other than methyl) groups"/>
    <property type="evidence" value="ECO:0007669"/>
    <property type="project" value="InterPro"/>
</dbReference>
<evidence type="ECO:0000256" key="1">
    <source>
        <dbReference type="ARBA" id="ARBA00004141"/>
    </source>
</evidence>
<organism evidence="6">
    <name type="scientific">Psilocybe cubensis</name>
    <name type="common">Psychedelic mushroom</name>
    <name type="synonym">Stropharia cubensis</name>
    <dbReference type="NCBI Taxonomy" id="181762"/>
    <lineage>
        <taxon>Eukaryota</taxon>
        <taxon>Fungi</taxon>
        <taxon>Dikarya</taxon>
        <taxon>Basidiomycota</taxon>
        <taxon>Agaricomycotina</taxon>
        <taxon>Agaricomycetes</taxon>
        <taxon>Agaricomycetidae</taxon>
        <taxon>Agaricales</taxon>
        <taxon>Agaricineae</taxon>
        <taxon>Strophariaceae</taxon>
        <taxon>Psilocybe</taxon>
    </lineage>
</organism>
<dbReference type="InterPro" id="IPR050475">
    <property type="entry name" value="Prenyltransferase_related"/>
</dbReference>
<proteinExistence type="predicted"/>